<comment type="caution">
    <text evidence="1">The sequence shown here is derived from an EMBL/GenBank/DDBJ whole genome shotgun (WGS) entry which is preliminary data.</text>
</comment>
<dbReference type="Proteomes" id="UP001165960">
    <property type="component" value="Unassembled WGS sequence"/>
</dbReference>
<evidence type="ECO:0000313" key="2">
    <source>
        <dbReference type="Proteomes" id="UP001165960"/>
    </source>
</evidence>
<organism evidence="1 2">
    <name type="scientific">Entomophthora muscae</name>
    <dbReference type="NCBI Taxonomy" id="34485"/>
    <lineage>
        <taxon>Eukaryota</taxon>
        <taxon>Fungi</taxon>
        <taxon>Fungi incertae sedis</taxon>
        <taxon>Zoopagomycota</taxon>
        <taxon>Entomophthoromycotina</taxon>
        <taxon>Entomophthoromycetes</taxon>
        <taxon>Entomophthorales</taxon>
        <taxon>Entomophthoraceae</taxon>
        <taxon>Entomophthora</taxon>
    </lineage>
</organism>
<keyword evidence="2" id="KW-1185">Reference proteome</keyword>
<accession>A0ACC2RH05</accession>
<reference evidence="1" key="1">
    <citation type="submission" date="2022-04" db="EMBL/GenBank/DDBJ databases">
        <title>Genome of the entomopathogenic fungus Entomophthora muscae.</title>
        <authorList>
            <person name="Elya C."/>
            <person name="Lovett B.R."/>
            <person name="Lee E."/>
            <person name="Macias A.M."/>
            <person name="Hajek A.E."/>
            <person name="De Bivort B.L."/>
            <person name="Kasson M.T."/>
            <person name="De Fine Licht H.H."/>
            <person name="Stajich J.E."/>
        </authorList>
    </citation>
    <scope>NUCLEOTIDE SEQUENCE</scope>
    <source>
        <strain evidence="1">Berkeley</strain>
    </source>
</reference>
<dbReference type="EMBL" id="QTSX02007247">
    <property type="protein sequence ID" value="KAJ9049311.1"/>
    <property type="molecule type" value="Genomic_DNA"/>
</dbReference>
<protein>
    <submittedName>
        <fullName evidence="1">Uncharacterized protein</fullName>
    </submittedName>
</protein>
<evidence type="ECO:0000313" key="1">
    <source>
        <dbReference type="EMBL" id="KAJ9049311.1"/>
    </source>
</evidence>
<sequence length="128" mass="14903">MRQLIEHPLCIVRYVRGQGRQIYQEATKIPSHPKRCPKPQGRSKAPKAIKNQSTLKATETNDKTIDSANEEPSLDLSYYQSWYEPEGDEVPLNKKTRKKKEFQESRTPAKPQRIKPIPFQEVQELNSR</sequence>
<gene>
    <name evidence="1" type="ORF">DSO57_1025833</name>
</gene>
<proteinExistence type="predicted"/>
<name>A0ACC2RH05_9FUNG</name>